<proteinExistence type="predicted"/>
<reference evidence="2" key="1">
    <citation type="journal article" date="2022" name="bioRxiv">
        <title>Sequencing and chromosome-scale assembly of the giantPleurodeles waltlgenome.</title>
        <authorList>
            <person name="Brown T."/>
            <person name="Elewa A."/>
            <person name="Iarovenko S."/>
            <person name="Subramanian E."/>
            <person name="Araus A.J."/>
            <person name="Petzold A."/>
            <person name="Susuki M."/>
            <person name="Suzuki K.-i.T."/>
            <person name="Hayashi T."/>
            <person name="Toyoda A."/>
            <person name="Oliveira C."/>
            <person name="Osipova E."/>
            <person name="Leigh N.D."/>
            <person name="Simon A."/>
            <person name="Yun M.H."/>
        </authorList>
    </citation>
    <scope>NUCLEOTIDE SEQUENCE</scope>
    <source>
        <strain evidence="2">20211129_DDA</strain>
        <tissue evidence="2">Liver</tissue>
    </source>
</reference>
<keyword evidence="3" id="KW-1185">Reference proteome</keyword>
<protein>
    <submittedName>
        <fullName evidence="2">Uncharacterized protein</fullName>
    </submittedName>
</protein>
<dbReference type="Proteomes" id="UP001066276">
    <property type="component" value="Chromosome 1_1"/>
</dbReference>
<feature type="region of interest" description="Disordered" evidence="1">
    <location>
        <begin position="1"/>
        <end position="128"/>
    </location>
</feature>
<dbReference type="EMBL" id="JANPWB010000001">
    <property type="protein sequence ID" value="KAJ1214853.1"/>
    <property type="molecule type" value="Genomic_DNA"/>
</dbReference>
<feature type="compositionally biased region" description="Basic residues" evidence="1">
    <location>
        <begin position="1"/>
        <end position="10"/>
    </location>
</feature>
<name>A0AAV7WQR4_PLEWA</name>
<gene>
    <name evidence="2" type="ORF">NDU88_002464</name>
</gene>
<evidence type="ECO:0000256" key="1">
    <source>
        <dbReference type="SAM" id="MobiDB-lite"/>
    </source>
</evidence>
<accession>A0AAV7WQR4</accession>
<organism evidence="2 3">
    <name type="scientific">Pleurodeles waltl</name>
    <name type="common">Iberian ribbed newt</name>
    <dbReference type="NCBI Taxonomy" id="8319"/>
    <lineage>
        <taxon>Eukaryota</taxon>
        <taxon>Metazoa</taxon>
        <taxon>Chordata</taxon>
        <taxon>Craniata</taxon>
        <taxon>Vertebrata</taxon>
        <taxon>Euteleostomi</taxon>
        <taxon>Amphibia</taxon>
        <taxon>Batrachia</taxon>
        <taxon>Caudata</taxon>
        <taxon>Salamandroidea</taxon>
        <taxon>Salamandridae</taxon>
        <taxon>Pleurodelinae</taxon>
        <taxon>Pleurodeles</taxon>
    </lineage>
</organism>
<comment type="caution">
    <text evidence="2">The sequence shown here is derived from an EMBL/GenBank/DDBJ whole genome shotgun (WGS) entry which is preliminary data.</text>
</comment>
<evidence type="ECO:0000313" key="3">
    <source>
        <dbReference type="Proteomes" id="UP001066276"/>
    </source>
</evidence>
<dbReference type="AlphaFoldDB" id="A0AAV7WQR4"/>
<sequence length="128" mass="14163">MTKWRPHPSRRSTEERGEKQRSGSSRVGQRLPVAIWGVRQRRLDPWADRGGPVSAEASGRGRAVNLLPHPPHTERRAEYGYPGDGVKNAARNVRGPRQFHSAPGGKNRHGRGTPPRGMRGGPSLQQEP</sequence>
<evidence type="ECO:0000313" key="2">
    <source>
        <dbReference type="EMBL" id="KAJ1214853.1"/>
    </source>
</evidence>
<feature type="compositionally biased region" description="Basic and acidic residues" evidence="1">
    <location>
        <begin position="11"/>
        <end position="21"/>
    </location>
</feature>